<gene>
    <name evidence="8" type="primary">LOC115214338</name>
</gene>
<dbReference type="InterPro" id="IPR042618">
    <property type="entry name" value="IQCG"/>
</dbReference>
<keyword evidence="3" id="KW-0963">Cytoplasm</keyword>
<dbReference type="CDD" id="cd23766">
    <property type="entry name" value="IQCG"/>
    <property type="match status" value="1"/>
</dbReference>
<comment type="subcellular location">
    <subcellularLocation>
        <location evidence="2">Cell projection</location>
    </subcellularLocation>
    <subcellularLocation>
        <location evidence="1">Cytoplasm</location>
        <location evidence="1">Cytoskeleton</location>
    </subcellularLocation>
</comment>
<sequence>MNERDKKMLPSTKLKRQKSSTVKIKSLESIYLVTILKDCVDQFAILGHIMPDTFEGTSQEKQIIDNVLKEAVEQQQDMEEKYKAALAQKQKSKAEKFSYRPSQADNNKFHEVAKELGRSTLQFARAVEQNPLTSDNIVKINEDRQYVQDIMENVVSDLRKNRSFTSLVSAVAKAKKTKRGLQETIEKEQNSHQRLKELTKLVAEVTEEKEREIQNRNEMIAYLKDQIQEMKAKTGMESKYVNKCTKLSVAQTQKICQMAEQHIRKDIDNVEIQLDLETRVNAEIVQYLGKLQMRLDEKLEFWMEKHEKDVEDKQKQLDDLKTLKNTDWKRLVDLTRQYKEYEEVVVEDRIQKEILRRKMEEEKLYIKASIRVQAWWRGIMVRKGYGTYRKKKKKTKNTKKSKGTK</sequence>
<evidence type="ECO:0000256" key="6">
    <source>
        <dbReference type="SAM" id="Coils"/>
    </source>
</evidence>
<dbReference type="RefSeq" id="XP_029639381.1">
    <property type="nucleotide sequence ID" value="XM_029783521.2"/>
</dbReference>
<feature type="coiled-coil region" evidence="6">
    <location>
        <begin position="68"/>
        <end position="95"/>
    </location>
</feature>
<keyword evidence="6" id="KW-0175">Coiled coil</keyword>
<keyword evidence="5" id="KW-0966">Cell projection</keyword>
<evidence type="ECO:0000256" key="4">
    <source>
        <dbReference type="ARBA" id="ARBA00023212"/>
    </source>
</evidence>
<keyword evidence="7" id="KW-1185">Reference proteome</keyword>
<dbReference type="GO" id="GO:0031514">
    <property type="term" value="C:motile cilium"/>
    <property type="evidence" value="ECO:0007669"/>
    <property type="project" value="TreeGrafter"/>
</dbReference>
<dbReference type="KEGG" id="osn:115214338"/>
<dbReference type="PROSITE" id="PS50096">
    <property type="entry name" value="IQ"/>
    <property type="match status" value="1"/>
</dbReference>
<dbReference type="GO" id="GO:0005737">
    <property type="term" value="C:cytoplasm"/>
    <property type="evidence" value="ECO:0007669"/>
    <property type="project" value="TreeGrafter"/>
</dbReference>
<dbReference type="PANTHER" id="PTHR14871:SF1">
    <property type="entry name" value="DYNEIN REGULATORY COMPLEX PROTEIN 9"/>
    <property type="match status" value="1"/>
</dbReference>
<organism evidence="7 8">
    <name type="scientific">Octopus sinensis</name>
    <name type="common">East Asian common octopus</name>
    <dbReference type="NCBI Taxonomy" id="2607531"/>
    <lineage>
        <taxon>Eukaryota</taxon>
        <taxon>Metazoa</taxon>
        <taxon>Spiralia</taxon>
        <taxon>Lophotrochozoa</taxon>
        <taxon>Mollusca</taxon>
        <taxon>Cephalopoda</taxon>
        <taxon>Coleoidea</taxon>
        <taxon>Octopodiformes</taxon>
        <taxon>Octopoda</taxon>
        <taxon>Incirrata</taxon>
        <taxon>Octopodidae</taxon>
        <taxon>Octopus</taxon>
    </lineage>
</organism>
<evidence type="ECO:0000313" key="8">
    <source>
        <dbReference type="RefSeq" id="XP_029639381.1"/>
    </source>
</evidence>
<keyword evidence="4" id="KW-0206">Cytoskeleton</keyword>
<evidence type="ECO:0000256" key="1">
    <source>
        <dbReference type="ARBA" id="ARBA00004245"/>
    </source>
</evidence>
<evidence type="ECO:0000313" key="7">
    <source>
        <dbReference type="Proteomes" id="UP000515154"/>
    </source>
</evidence>
<feature type="coiled-coil region" evidence="6">
    <location>
        <begin position="171"/>
        <end position="233"/>
    </location>
</feature>
<evidence type="ECO:0000256" key="3">
    <source>
        <dbReference type="ARBA" id="ARBA00022490"/>
    </source>
</evidence>
<evidence type="ECO:0000256" key="5">
    <source>
        <dbReference type="ARBA" id="ARBA00023273"/>
    </source>
</evidence>
<dbReference type="Proteomes" id="UP000515154">
    <property type="component" value="Linkage group LG7"/>
</dbReference>
<proteinExistence type="predicted"/>
<protein>
    <submittedName>
        <fullName evidence="8">Dynein regulatory complex protein 9-like isoform X1</fullName>
    </submittedName>
</protein>
<name>A0A6P7SNC7_9MOLL</name>
<dbReference type="PANTHER" id="PTHR14871">
    <property type="entry name" value="DYNEIN REGULATORY COMPLEX PROTEIN 9"/>
    <property type="match status" value="1"/>
</dbReference>
<dbReference type="AlphaFoldDB" id="A0A6P7SNC7"/>
<evidence type="ECO:0000256" key="2">
    <source>
        <dbReference type="ARBA" id="ARBA00004316"/>
    </source>
</evidence>
<dbReference type="GO" id="GO:0005856">
    <property type="term" value="C:cytoskeleton"/>
    <property type="evidence" value="ECO:0007669"/>
    <property type="project" value="UniProtKB-SubCell"/>
</dbReference>
<dbReference type="GO" id="GO:0044782">
    <property type="term" value="P:cilium organization"/>
    <property type="evidence" value="ECO:0007669"/>
    <property type="project" value="TreeGrafter"/>
</dbReference>
<accession>A0A6P7SNC7</accession>
<reference evidence="8" key="1">
    <citation type="submission" date="2025-08" db="UniProtKB">
        <authorList>
            <consortium name="RefSeq"/>
        </authorList>
    </citation>
    <scope>IDENTIFICATION</scope>
</reference>